<feature type="transmembrane region" description="Helical" evidence="6">
    <location>
        <begin position="222"/>
        <end position="246"/>
    </location>
</feature>
<accession>A0AAE6X2H4</accession>
<comment type="subcellular location">
    <subcellularLocation>
        <location evidence="1">Cell membrane</location>
        <topology evidence="1">Multi-pass membrane protein</topology>
    </subcellularLocation>
</comment>
<organism evidence="7 8">
    <name type="scientific">Macrococcoides canis</name>
    <dbReference type="NCBI Taxonomy" id="1855823"/>
    <lineage>
        <taxon>Bacteria</taxon>
        <taxon>Bacillati</taxon>
        <taxon>Bacillota</taxon>
        <taxon>Bacilli</taxon>
        <taxon>Bacillales</taxon>
        <taxon>Staphylococcaceae</taxon>
        <taxon>Macrococcoides</taxon>
    </lineage>
</organism>
<feature type="transmembrane region" description="Helical" evidence="6">
    <location>
        <begin position="258"/>
        <end position="281"/>
    </location>
</feature>
<proteinExistence type="predicted"/>
<feature type="transmembrane region" description="Helical" evidence="6">
    <location>
        <begin position="42"/>
        <end position="62"/>
    </location>
</feature>
<dbReference type="SUPFAM" id="SSF103473">
    <property type="entry name" value="MFS general substrate transporter"/>
    <property type="match status" value="1"/>
</dbReference>
<feature type="transmembrane region" description="Helical" evidence="6">
    <location>
        <begin position="144"/>
        <end position="163"/>
    </location>
</feature>
<dbReference type="Gene3D" id="1.20.1250.20">
    <property type="entry name" value="MFS general substrate transporter like domains"/>
    <property type="match status" value="2"/>
</dbReference>
<feature type="transmembrane region" description="Helical" evidence="6">
    <location>
        <begin position="101"/>
        <end position="123"/>
    </location>
</feature>
<feature type="transmembrane region" description="Helical" evidence="6">
    <location>
        <begin position="288"/>
        <end position="306"/>
    </location>
</feature>
<dbReference type="PANTHER" id="PTHR23513:SF6">
    <property type="entry name" value="MAJOR FACILITATOR SUPERFAMILY ASSOCIATED DOMAIN-CONTAINING PROTEIN"/>
    <property type="match status" value="1"/>
</dbReference>
<sequence length="406" mass="44715">MIHKVKKQLIKTGLTMFFLLITNGFVNYGLSLELVKRTGSSISFGLGLIIGPLVGFLLATYISRIIDKYPKKNMAMTGVVLLSCTYTLFFILSAIESINFFHIAIGYLILSGIFMRVFNLSFLSSNLNLVGEDNLERVNAVERGTASLVAIIQPAIGAILWSLYGISALTMIAAILSVIPIITVYLMNFNLFDHPFDNTQDSGNQNQTFLTGLKIIHRNKQILGILVSMSLLTIIVSGYKVIYPLIVLKDLKLSAVNLGYGTTLIGVCALIGSLIVFFTHFKNPLNNLVKILICNSVLFIAVGITYMFTDNLMLVFLVVIGCGGICSIIDNIGDPIAYSFLQKNVKVNEVGLATTVYYTILELSMPIGSICASLLFDSIEISYIFFVFSLPLLYAAFYLNAKKKIF</sequence>
<keyword evidence="4 6" id="KW-1133">Transmembrane helix</keyword>
<evidence type="ECO:0000256" key="2">
    <source>
        <dbReference type="ARBA" id="ARBA00022475"/>
    </source>
</evidence>
<keyword evidence="2" id="KW-1003">Cell membrane</keyword>
<dbReference type="GO" id="GO:0005886">
    <property type="term" value="C:plasma membrane"/>
    <property type="evidence" value="ECO:0007669"/>
    <property type="project" value="UniProtKB-SubCell"/>
</dbReference>
<dbReference type="GO" id="GO:0022857">
    <property type="term" value="F:transmembrane transporter activity"/>
    <property type="evidence" value="ECO:0007669"/>
    <property type="project" value="InterPro"/>
</dbReference>
<feature type="transmembrane region" description="Helical" evidence="6">
    <location>
        <begin position="350"/>
        <end position="375"/>
    </location>
</feature>
<gene>
    <name evidence="7" type="ORF">GTN30_11805</name>
</gene>
<keyword evidence="5 6" id="KW-0472">Membrane</keyword>
<feature type="transmembrane region" description="Helical" evidence="6">
    <location>
        <begin position="169"/>
        <end position="187"/>
    </location>
</feature>
<evidence type="ECO:0000313" key="7">
    <source>
        <dbReference type="EMBL" id="QIH79321.1"/>
    </source>
</evidence>
<dbReference type="PANTHER" id="PTHR23513">
    <property type="entry name" value="INTEGRAL MEMBRANE EFFLUX PROTEIN-RELATED"/>
    <property type="match status" value="1"/>
</dbReference>
<evidence type="ECO:0000313" key="8">
    <source>
        <dbReference type="Proteomes" id="UP000501122"/>
    </source>
</evidence>
<dbReference type="InterPro" id="IPR011701">
    <property type="entry name" value="MFS"/>
</dbReference>
<evidence type="ECO:0000256" key="3">
    <source>
        <dbReference type="ARBA" id="ARBA00022692"/>
    </source>
</evidence>
<dbReference type="RefSeq" id="WP_164953949.1">
    <property type="nucleotide sequence ID" value="NZ_CP047363.1"/>
</dbReference>
<dbReference type="InterPro" id="IPR036259">
    <property type="entry name" value="MFS_trans_sf"/>
</dbReference>
<protein>
    <submittedName>
        <fullName evidence="7">MFS transporter</fullName>
    </submittedName>
</protein>
<feature type="transmembrane region" description="Helical" evidence="6">
    <location>
        <begin position="381"/>
        <end position="401"/>
    </location>
</feature>
<dbReference type="Proteomes" id="UP000501122">
    <property type="component" value="Chromosome"/>
</dbReference>
<evidence type="ECO:0000256" key="4">
    <source>
        <dbReference type="ARBA" id="ARBA00022989"/>
    </source>
</evidence>
<feature type="transmembrane region" description="Helical" evidence="6">
    <location>
        <begin position="12"/>
        <end position="30"/>
    </location>
</feature>
<name>A0AAE6X2H4_9STAP</name>
<dbReference type="AlphaFoldDB" id="A0AAE6X2H4"/>
<dbReference type="Pfam" id="PF07690">
    <property type="entry name" value="MFS_1"/>
    <property type="match status" value="1"/>
</dbReference>
<dbReference type="EMBL" id="CP047363">
    <property type="protein sequence ID" value="QIH79321.1"/>
    <property type="molecule type" value="Genomic_DNA"/>
</dbReference>
<keyword evidence="3 6" id="KW-0812">Transmembrane</keyword>
<feature type="transmembrane region" description="Helical" evidence="6">
    <location>
        <begin position="312"/>
        <end position="329"/>
    </location>
</feature>
<evidence type="ECO:0000256" key="6">
    <source>
        <dbReference type="SAM" id="Phobius"/>
    </source>
</evidence>
<evidence type="ECO:0000256" key="5">
    <source>
        <dbReference type="ARBA" id="ARBA00023136"/>
    </source>
</evidence>
<evidence type="ECO:0000256" key="1">
    <source>
        <dbReference type="ARBA" id="ARBA00004651"/>
    </source>
</evidence>
<reference evidence="7" key="1">
    <citation type="journal article" date="2020" name="Antimicrob. Agents Chemother.">
        <title>The novel macrolide resistance genes mef(D), msr(F) and msr(H) are present on resistance islands in Macrococcus canis, Macrococcus caseolyticus and Staphylococcus aureus.</title>
        <authorList>
            <person name="Schwendener S."/>
            <person name="Dona V."/>
            <person name="Perreten V."/>
        </authorList>
    </citation>
    <scope>NUCLEOTIDE SEQUENCE</scope>
    <source>
        <strain evidence="7">Epi0076A</strain>
    </source>
</reference>
<feature type="transmembrane region" description="Helical" evidence="6">
    <location>
        <begin position="74"/>
        <end position="95"/>
    </location>
</feature>